<dbReference type="InterPro" id="IPR016174">
    <property type="entry name" value="Di-haem_cyt_TM"/>
</dbReference>
<keyword evidence="8" id="KW-0249">Electron transport</keyword>
<proteinExistence type="inferred from homology"/>
<dbReference type="PANTHER" id="PTHR30529">
    <property type="entry name" value="CYTOCHROME B561"/>
    <property type="match status" value="1"/>
</dbReference>
<evidence type="ECO:0000313" key="15">
    <source>
        <dbReference type="EMBL" id="MDX5983582.1"/>
    </source>
</evidence>
<evidence type="ECO:0000256" key="5">
    <source>
        <dbReference type="ARBA" id="ARBA00022617"/>
    </source>
</evidence>
<evidence type="ECO:0000256" key="7">
    <source>
        <dbReference type="ARBA" id="ARBA00022723"/>
    </source>
</evidence>
<feature type="transmembrane region" description="Helical" evidence="13">
    <location>
        <begin position="85"/>
        <end position="104"/>
    </location>
</feature>
<dbReference type="RefSeq" id="WP_010404819.1">
    <property type="nucleotide sequence ID" value="NZ_JAWXXV010000001.1"/>
</dbReference>
<feature type="domain" description="Cytochrome b561 bacterial/Ni-hydrogenase" evidence="14">
    <location>
        <begin position="4"/>
        <end position="185"/>
    </location>
</feature>
<keyword evidence="3" id="KW-0813">Transport</keyword>
<evidence type="ECO:0000256" key="11">
    <source>
        <dbReference type="ARBA" id="ARBA00023136"/>
    </source>
</evidence>
<keyword evidence="16" id="KW-1185">Reference proteome</keyword>
<feature type="transmembrane region" description="Helical" evidence="13">
    <location>
        <begin position="145"/>
        <end position="168"/>
    </location>
</feature>
<dbReference type="InterPro" id="IPR011577">
    <property type="entry name" value="Cyt_b561_bac/Ni-Hgenase"/>
</dbReference>
<dbReference type="InterPro" id="IPR052168">
    <property type="entry name" value="Cytochrome_b561_oxidase"/>
</dbReference>
<accession>A0ABU4PI72</accession>
<evidence type="ECO:0000256" key="2">
    <source>
        <dbReference type="ARBA" id="ARBA00004651"/>
    </source>
</evidence>
<keyword evidence="9 13" id="KW-1133">Transmembrane helix</keyword>
<sequence>MVQRYTNVAIVLHWLVALLIITNVALAWIWPVLPDAQVRPTIDLHKSIGITILGLALLRILWRIGHRPPPLPRGYAGWEITASHIVHWGLYAILFAMPLTGWIMDSAYEKAATTPMYLYGLFQWPRLGFILALDPATKKAVHDGFGAAHEIIAYAVYALVALHLAGALKHQWLDGTKEIQRIWFGR</sequence>
<dbReference type="SUPFAM" id="SSF81342">
    <property type="entry name" value="Transmembrane di-heme cytochromes"/>
    <property type="match status" value="1"/>
</dbReference>
<evidence type="ECO:0000256" key="8">
    <source>
        <dbReference type="ARBA" id="ARBA00022982"/>
    </source>
</evidence>
<evidence type="ECO:0000256" key="1">
    <source>
        <dbReference type="ARBA" id="ARBA00001970"/>
    </source>
</evidence>
<reference evidence="15 16" key="1">
    <citation type="submission" date="2023-11" db="EMBL/GenBank/DDBJ databases">
        <title>MicrobeMod: A computational toolkit for identifying prokaryotic methylation and restriction-modification with nanopore sequencing.</title>
        <authorList>
            <person name="Crits-Christoph A."/>
            <person name="Kang S.C."/>
            <person name="Lee H."/>
            <person name="Ostrov N."/>
        </authorList>
    </citation>
    <scope>NUCLEOTIDE SEQUENCE [LARGE SCALE GENOMIC DNA]</scope>
    <source>
        <strain evidence="15 16">ATCC 14820</strain>
    </source>
</reference>
<evidence type="ECO:0000313" key="16">
    <source>
        <dbReference type="Proteomes" id="UP001279660"/>
    </source>
</evidence>
<feature type="transmembrane region" description="Helical" evidence="13">
    <location>
        <begin position="116"/>
        <end position="133"/>
    </location>
</feature>
<keyword evidence="6 13" id="KW-0812">Transmembrane</keyword>
<evidence type="ECO:0000256" key="9">
    <source>
        <dbReference type="ARBA" id="ARBA00022989"/>
    </source>
</evidence>
<comment type="similarity">
    <text evidence="12">Belongs to the cytochrome b561 family.</text>
</comment>
<evidence type="ECO:0000259" key="14">
    <source>
        <dbReference type="Pfam" id="PF01292"/>
    </source>
</evidence>
<feature type="transmembrane region" description="Helical" evidence="13">
    <location>
        <begin position="12"/>
        <end position="32"/>
    </location>
</feature>
<name>A0ABU4PI72_9SPHN</name>
<evidence type="ECO:0000256" key="12">
    <source>
        <dbReference type="ARBA" id="ARBA00037975"/>
    </source>
</evidence>
<feature type="transmembrane region" description="Helical" evidence="13">
    <location>
        <begin position="44"/>
        <end position="65"/>
    </location>
</feature>
<comment type="cofactor">
    <cofactor evidence="1">
        <name>heme b</name>
        <dbReference type="ChEBI" id="CHEBI:60344"/>
    </cofactor>
</comment>
<organism evidence="15 16">
    <name type="scientific">Sphingomonas echinoides</name>
    <dbReference type="NCBI Taxonomy" id="59803"/>
    <lineage>
        <taxon>Bacteria</taxon>
        <taxon>Pseudomonadati</taxon>
        <taxon>Pseudomonadota</taxon>
        <taxon>Alphaproteobacteria</taxon>
        <taxon>Sphingomonadales</taxon>
        <taxon>Sphingomonadaceae</taxon>
        <taxon>Sphingomonas</taxon>
    </lineage>
</organism>
<dbReference type="EMBL" id="JAWXXV010000001">
    <property type="protein sequence ID" value="MDX5983582.1"/>
    <property type="molecule type" value="Genomic_DNA"/>
</dbReference>
<dbReference type="PANTHER" id="PTHR30529:SF1">
    <property type="entry name" value="CYTOCHROME B561 HOMOLOG 2"/>
    <property type="match status" value="1"/>
</dbReference>
<keyword evidence="7" id="KW-0479">Metal-binding</keyword>
<comment type="subcellular location">
    <subcellularLocation>
        <location evidence="2">Cell membrane</location>
        <topology evidence="2">Multi-pass membrane protein</topology>
    </subcellularLocation>
</comment>
<dbReference type="Proteomes" id="UP001279660">
    <property type="component" value="Unassembled WGS sequence"/>
</dbReference>
<gene>
    <name evidence="15" type="ORF">SIL82_04860</name>
</gene>
<evidence type="ECO:0000256" key="3">
    <source>
        <dbReference type="ARBA" id="ARBA00022448"/>
    </source>
</evidence>
<evidence type="ECO:0000256" key="6">
    <source>
        <dbReference type="ARBA" id="ARBA00022692"/>
    </source>
</evidence>
<comment type="caution">
    <text evidence="15">The sequence shown here is derived from an EMBL/GenBank/DDBJ whole genome shotgun (WGS) entry which is preliminary data.</text>
</comment>
<evidence type="ECO:0000256" key="4">
    <source>
        <dbReference type="ARBA" id="ARBA00022475"/>
    </source>
</evidence>
<dbReference type="Pfam" id="PF01292">
    <property type="entry name" value="Ni_hydr_CYTB"/>
    <property type="match status" value="1"/>
</dbReference>
<evidence type="ECO:0000256" key="13">
    <source>
        <dbReference type="SAM" id="Phobius"/>
    </source>
</evidence>
<protein>
    <submittedName>
        <fullName evidence="15">Cytochrome b</fullName>
    </submittedName>
</protein>
<keyword evidence="11 13" id="KW-0472">Membrane</keyword>
<keyword evidence="4" id="KW-1003">Cell membrane</keyword>
<keyword evidence="10" id="KW-0408">Iron</keyword>
<keyword evidence="5" id="KW-0349">Heme</keyword>
<evidence type="ECO:0000256" key="10">
    <source>
        <dbReference type="ARBA" id="ARBA00023004"/>
    </source>
</evidence>